<accession>A0AAP0KHB0</accession>
<gene>
    <name evidence="1" type="ORF">Syun_009524</name>
</gene>
<sequence>MMWTWNGMASSIHHQELTLSSMAYSSNNNPLSVRSIFEKDKLSGTNFLDWFRNSRIVLKHERKLYVLDAPIPEDPPANATKAVKDAHNKHVNYSTDVACIMLATIVPELQKDMELMEAYNMAITLKEMFQQQARQERFETVKNLHSCKMTEGASVNPHVLKMKGYVDQLDRLELPISQELATNLILNSLLESYSQFVMKYNMNNMEKSILELHLMLETAEQNIRKPSSNVLMVQMGKGMKKKGKGKAKVVKATAAPVTKPVEQVKPQLVPASKHPKEKEGNCHLCHAPGHRFRNCKLYVEDLKIKKGTHQK</sequence>
<evidence type="ECO:0000313" key="2">
    <source>
        <dbReference type="Proteomes" id="UP001420932"/>
    </source>
</evidence>
<keyword evidence="2" id="KW-1185">Reference proteome</keyword>
<name>A0AAP0KHB0_9MAGN</name>
<dbReference type="Proteomes" id="UP001420932">
    <property type="component" value="Unassembled WGS sequence"/>
</dbReference>
<organism evidence="1 2">
    <name type="scientific">Stephania yunnanensis</name>
    <dbReference type="NCBI Taxonomy" id="152371"/>
    <lineage>
        <taxon>Eukaryota</taxon>
        <taxon>Viridiplantae</taxon>
        <taxon>Streptophyta</taxon>
        <taxon>Embryophyta</taxon>
        <taxon>Tracheophyta</taxon>
        <taxon>Spermatophyta</taxon>
        <taxon>Magnoliopsida</taxon>
        <taxon>Ranunculales</taxon>
        <taxon>Menispermaceae</taxon>
        <taxon>Menispermoideae</taxon>
        <taxon>Cissampelideae</taxon>
        <taxon>Stephania</taxon>
    </lineage>
</organism>
<evidence type="ECO:0008006" key="3">
    <source>
        <dbReference type="Google" id="ProtNLM"/>
    </source>
</evidence>
<reference evidence="1 2" key="1">
    <citation type="submission" date="2024-01" db="EMBL/GenBank/DDBJ databases">
        <title>Genome assemblies of Stephania.</title>
        <authorList>
            <person name="Yang L."/>
        </authorList>
    </citation>
    <scope>NUCLEOTIDE SEQUENCE [LARGE SCALE GENOMIC DNA]</scope>
    <source>
        <strain evidence="1">YNDBR</strain>
        <tissue evidence="1">Leaf</tissue>
    </source>
</reference>
<dbReference type="AlphaFoldDB" id="A0AAP0KHB0"/>
<dbReference type="Pfam" id="PF14223">
    <property type="entry name" value="Retrotran_gag_2"/>
    <property type="match status" value="1"/>
</dbReference>
<comment type="caution">
    <text evidence="1">The sequence shown here is derived from an EMBL/GenBank/DDBJ whole genome shotgun (WGS) entry which is preliminary data.</text>
</comment>
<evidence type="ECO:0000313" key="1">
    <source>
        <dbReference type="EMBL" id="KAK9151215.1"/>
    </source>
</evidence>
<protein>
    <recommendedName>
        <fullName evidence="3">CCHC-type domain-containing protein</fullName>
    </recommendedName>
</protein>
<proteinExistence type="predicted"/>
<dbReference type="EMBL" id="JBBNAF010000004">
    <property type="protein sequence ID" value="KAK9151215.1"/>
    <property type="molecule type" value="Genomic_DNA"/>
</dbReference>